<proteinExistence type="predicted"/>
<protein>
    <submittedName>
        <fullName evidence="1">Uncharacterized protein</fullName>
    </submittedName>
</protein>
<name>A0A1F5LGK1_PENAI</name>
<evidence type="ECO:0000313" key="1">
    <source>
        <dbReference type="EMBL" id="OGE52343.1"/>
    </source>
</evidence>
<evidence type="ECO:0000313" key="2">
    <source>
        <dbReference type="Proteomes" id="UP000177622"/>
    </source>
</evidence>
<dbReference type="RefSeq" id="XP_022487785.1">
    <property type="nucleotide sequence ID" value="XM_022632150.1"/>
</dbReference>
<keyword evidence="2" id="KW-1185">Reference proteome</keyword>
<organism evidence="1 2">
    <name type="scientific">Penicillium arizonense</name>
    <dbReference type="NCBI Taxonomy" id="1835702"/>
    <lineage>
        <taxon>Eukaryota</taxon>
        <taxon>Fungi</taxon>
        <taxon>Dikarya</taxon>
        <taxon>Ascomycota</taxon>
        <taxon>Pezizomycotina</taxon>
        <taxon>Eurotiomycetes</taxon>
        <taxon>Eurotiomycetidae</taxon>
        <taxon>Eurotiales</taxon>
        <taxon>Aspergillaceae</taxon>
        <taxon>Penicillium</taxon>
    </lineage>
</organism>
<dbReference type="GeneID" id="34576884"/>
<sequence>MPSLITEPCLSLQGSLSPPGNDFVNDHLPTNPLATVYFSREGLAASSTGPLSW</sequence>
<dbReference type="Proteomes" id="UP000177622">
    <property type="component" value="Unassembled WGS sequence"/>
</dbReference>
<dbReference type="AlphaFoldDB" id="A0A1F5LGK1"/>
<accession>A0A1F5LGK1</accession>
<comment type="caution">
    <text evidence="1">The sequence shown here is derived from an EMBL/GenBank/DDBJ whole genome shotgun (WGS) entry which is preliminary data.</text>
</comment>
<gene>
    <name evidence="1" type="ORF">PENARI_c010G02083</name>
</gene>
<reference evidence="1 2" key="1">
    <citation type="journal article" date="2016" name="Sci. Rep.">
        <title>Penicillium arizonense, a new, genome sequenced fungal species, reveals a high chemical diversity in secreted metabolites.</title>
        <authorList>
            <person name="Grijseels S."/>
            <person name="Nielsen J.C."/>
            <person name="Randelovic M."/>
            <person name="Nielsen J."/>
            <person name="Nielsen K.F."/>
            <person name="Workman M."/>
            <person name="Frisvad J.C."/>
        </authorList>
    </citation>
    <scope>NUCLEOTIDE SEQUENCE [LARGE SCALE GENOMIC DNA]</scope>
    <source>
        <strain evidence="1 2">CBS 141311</strain>
    </source>
</reference>
<dbReference type="EMBL" id="LXJU01000010">
    <property type="protein sequence ID" value="OGE52343.1"/>
    <property type="molecule type" value="Genomic_DNA"/>
</dbReference>